<name>A0ABP9EU65_9FLAO</name>
<dbReference type="PANTHER" id="PTHR12147:SF26">
    <property type="entry name" value="PEPTIDASE M28 DOMAIN-CONTAINING PROTEIN"/>
    <property type="match status" value="1"/>
</dbReference>
<dbReference type="CDD" id="cd05660">
    <property type="entry name" value="M28_like_PA"/>
    <property type="match status" value="1"/>
</dbReference>
<dbReference type="InterPro" id="IPR045175">
    <property type="entry name" value="M28_fam"/>
</dbReference>
<feature type="domain" description="Peptidase M28" evidence="1">
    <location>
        <begin position="117"/>
        <end position="328"/>
    </location>
</feature>
<dbReference type="RefSeq" id="WP_345272089.1">
    <property type="nucleotide sequence ID" value="NZ_BAABJH010000001.1"/>
</dbReference>
<dbReference type="Proteomes" id="UP001500433">
    <property type="component" value="Unassembled WGS sequence"/>
</dbReference>
<comment type="caution">
    <text evidence="2">The sequence shown here is derived from an EMBL/GenBank/DDBJ whole genome shotgun (WGS) entry which is preliminary data.</text>
</comment>
<organism evidence="2 3">
    <name type="scientific">Flaviramulus aquimarinus</name>
    <dbReference type="NCBI Taxonomy" id="1170456"/>
    <lineage>
        <taxon>Bacteria</taxon>
        <taxon>Pseudomonadati</taxon>
        <taxon>Bacteroidota</taxon>
        <taxon>Flavobacteriia</taxon>
        <taxon>Flavobacteriales</taxon>
        <taxon>Flavobacteriaceae</taxon>
        <taxon>Flaviramulus</taxon>
    </lineage>
</organism>
<sequence>MKTFFFLSLFTLVGTCSTPKYTAKIQNLKDSIQLSDSTLVTKYVNTITADELKTHLYKFSSDEFAGRKVGEPGQKLAAEFLKSYYQNETIESPFGGDNYFQTIPSSFFLKGIKSSENVLAYIEGSEKPDELIIISAHLDHLGISENGKINNGADDDGSGTVALMEMAQAFKLAKQEGFGPKRSLLFLHLTAEEIGKQGSEFYTKHPVFPLENTIANLNIDMIGRVDDIHKNNKDYIYLIGSDRLSKELHYLSEKVNNAYFNINIDYKYNAENDSNKYYSRSDHYNFALQGIPVIFYFNGEHEDYHQASDTADKIDYPLLERRIKLIFATAWQIANQEHRVAVDKDNELLN</sequence>
<dbReference type="EMBL" id="BAABJH010000001">
    <property type="protein sequence ID" value="GAA4883557.1"/>
    <property type="molecule type" value="Genomic_DNA"/>
</dbReference>
<accession>A0ABP9EU65</accession>
<reference evidence="3" key="1">
    <citation type="journal article" date="2019" name="Int. J. Syst. Evol. Microbiol.">
        <title>The Global Catalogue of Microorganisms (GCM) 10K type strain sequencing project: providing services to taxonomists for standard genome sequencing and annotation.</title>
        <authorList>
            <consortium name="The Broad Institute Genomics Platform"/>
            <consortium name="The Broad Institute Genome Sequencing Center for Infectious Disease"/>
            <person name="Wu L."/>
            <person name="Ma J."/>
        </authorList>
    </citation>
    <scope>NUCLEOTIDE SEQUENCE [LARGE SCALE GENOMIC DNA]</scope>
    <source>
        <strain evidence="3">JCM 18274</strain>
    </source>
</reference>
<dbReference type="PROSITE" id="PS00018">
    <property type="entry name" value="EF_HAND_1"/>
    <property type="match status" value="1"/>
</dbReference>
<evidence type="ECO:0000313" key="3">
    <source>
        <dbReference type="Proteomes" id="UP001500433"/>
    </source>
</evidence>
<dbReference type="SUPFAM" id="SSF53187">
    <property type="entry name" value="Zn-dependent exopeptidases"/>
    <property type="match status" value="1"/>
</dbReference>
<evidence type="ECO:0000313" key="2">
    <source>
        <dbReference type="EMBL" id="GAA4883557.1"/>
    </source>
</evidence>
<evidence type="ECO:0000259" key="1">
    <source>
        <dbReference type="Pfam" id="PF04389"/>
    </source>
</evidence>
<protein>
    <submittedName>
        <fullName evidence="2">M28 family metallopeptidase</fullName>
    </submittedName>
</protein>
<keyword evidence="3" id="KW-1185">Reference proteome</keyword>
<dbReference type="Pfam" id="PF04389">
    <property type="entry name" value="Peptidase_M28"/>
    <property type="match status" value="1"/>
</dbReference>
<proteinExistence type="predicted"/>
<dbReference type="Gene3D" id="3.40.630.10">
    <property type="entry name" value="Zn peptidases"/>
    <property type="match status" value="1"/>
</dbReference>
<dbReference type="PANTHER" id="PTHR12147">
    <property type="entry name" value="METALLOPEPTIDASE M28 FAMILY MEMBER"/>
    <property type="match status" value="1"/>
</dbReference>
<dbReference type="InterPro" id="IPR018247">
    <property type="entry name" value="EF_Hand_1_Ca_BS"/>
</dbReference>
<dbReference type="InterPro" id="IPR007484">
    <property type="entry name" value="Peptidase_M28"/>
</dbReference>
<gene>
    <name evidence="2" type="ORF">GCM10023311_02170</name>
</gene>